<evidence type="ECO:0000259" key="6">
    <source>
        <dbReference type="PROSITE" id="PS50885"/>
    </source>
</evidence>
<dbReference type="InterPro" id="IPR013587">
    <property type="entry name" value="Nitrate/nitrite_sensing"/>
</dbReference>
<dbReference type="SUPFAM" id="SSF58104">
    <property type="entry name" value="Methyl-accepting chemotaxis protein (MCP) signaling domain"/>
    <property type="match status" value="1"/>
</dbReference>
<dbReference type="Pfam" id="PF00015">
    <property type="entry name" value="MCPsignal"/>
    <property type="match status" value="1"/>
</dbReference>
<keyword evidence="4" id="KW-0812">Transmembrane</keyword>
<keyword evidence="1 3" id="KW-0807">Transducer</keyword>
<dbReference type="Gene3D" id="6.10.340.10">
    <property type="match status" value="1"/>
</dbReference>
<keyword evidence="8" id="KW-1185">Reference proteome</keyword>
<feature type="domain" description="HAMP" evidence="6">
    <location>
        <begin position="338"/>
        <end position="391"/>
    </location>
</feature>
<sequence length="668" mass="74392">MFSLLRHLSIKTQIVSLMGIPLLALISFLCLQLSQTFTSINEVKVLQEQIRISEQISDLVHEMQKERGLSAGFVVSQGKQFSNELKEQRTRTNKEIKTLQDMLSNSSNLNEAFLTTLQQGLESILKIEQTRQKADNAITSQENITPQIIGYYTSTIALLLDGITKSANLINNAILARAMIAYTNFLYAKERAGLERATINGIFAANIPPSDALYDKAISLISEQESFLKIFLFIASQESNNVYNKAIKDKSFAEVQRMRDILTQKRHTGDFGINAKHWFDTITAKIDVLRDIEDFIATRIRNLTLAQLDSLKATFEILLVVYGFVLLFTIGFSVFVVKNILTRLNNVNTKLAYITQNKDLTEQVKILANDEISKMAHSVNAFIRYIHDVFLEVVKLIKNNLSITQTLVKTSIQLDNNTKDIAKISKDNTEIGEASADILKQNITLSNATKEALDSVLNNMGETKHIIQSVNEEIAQDAQKEHENVQKILSLANEAKNIQGVLIAITEIADQTNLLALNAAIEAARAGEHGRGFAVVADEVRKLAERTQHSITETSGIIQSILQSIDEVSTDMENSSKSMTRLTEQSQVMHANIESLSSLVQEAMEKSLQNLEGAQKVDENASAIVENGIKIASCVNQIVEISENIQNHSQALGEQSKTLDEMMSTFKI</sequence>
<keyword evidence="4" id="KW-1133">Transmembrane helix</keyword>
<evidence type="ECO:0000256" key="4">
    <source>
        <dbReference type="SAM" id="Phobius"/>
    </source>
</evidence>
<dbReference type="PROSITE" id="PS50111">
    <property type="entry name" value="CHEMOTAXIS_TRANSDUC_2"/>
    <property type="match status" value="1"/>
</dbReference>
<dbReference type="RefSeq" id="WP_343354234.1">
    <property type="nucleotide sequence ID" value="NZ_CP145316.1"/>
</dbReference>
<dbReference type="Pfam" id="PF08376">
    <property type="entry name" value="NIT"/>
    <property type="match status" value="1"/>
</dbReference>
<dbReference type="Proteomes" id="UP001434737">
    <property type="component" value="Chromosome"/>
</dbReference>
<dbReference type="SMART" id="SM00283">
    <property type="entry name" value="MA"/>
    <property type="match status" value="1"/>
</dbReference>
<dbReference type="Gene3D" id="1.10.287.950">
    <property type="entry name" value="Methyl-accepting chemotaxis protein"/>
    <property type="match status" value="1"/>
</dbReference>
<evidence type="ECO:0000259" key="5">
    <source>
        <dbReference type="PROSITE" id="PS50111"/>
    </source>
</evidence>
<dbReference type="InterPro" id="IPR003660">
    <property type="entry name" value="HAMP_dom"/>
</dbReference>
<evidence type="ECO:0000256" key="1">
    <source>
        <dbReference type="ARBA" id="ARBA00023224"/>
    </source>
</evidence>
<accession>A0ABZ3F967</accession>
<dbReference type="EMBL" id="CP145316">
    <property type="protein sequence ID" value="XAM19077.1"/>
    <property type="molecule type" value="Genomic_DNA"/>
</dbReference>
<reference evidence="7 8" key="1">
    <citation type="submission" date="2024-02" db="EMBL/GenBank/DDBJ databases">
        <title>Genome and pathogenicity analysis of Helicobacter mastomyrinus isolated from mice.</title>
        <authorList>
            <person name="Zhu L."/>
        </authorList>
    </citation>
    <scope>NUCLEOTIDE SEQUENCE [LARGE SCALE GENOMIC DNA]</scope>
    <source>
        <strain evidence="7 8">Hm-17</strain>
    </source>
</reference>
<evidence type="ECO:0000256" key="3">
    <source>
        <dbReference type="PROSITE-ProRule" id="PRU00284"/>
    </source>
</evidence>
<protein>
    <submittedName>
        <fullName evidence="7">Methyl-accepting chemotaxis protein</fullName>
    </submittedName>
</protein>
<evidence type="ECO:0000256" key="2">
    <source>
        <dbReference type="ARBA" id="ARBA00029447"/>
    </source>
</evidence>
<dbReference type="PANTHER" id="PTHR32089:SF112">
    <property type="entry name" value="LYSOZYME-LIKE PROTEIN-RELATED"/>
    <property type="match status" value="1"/>
</dbReference>
<dbReference type="PROSITE" id="PS50885">
    <property type="entry name" value="HAMP"/>
    <property type="match status" value="1"/>
</dbReference>
<dbReference type="PANTHER" id="PTHR32089">
    <property type="entry name" value="METHYL-ACCEPTING CHEMOTAXIS PROTEIN MCPB"/>
    <property type="match status" value="1"/>
</dbReference>
<organism evidence="7 8">
    <name type="scientific">Helicobacter mastomyrinus</name>
    <dbReference type="NCBI Taxonomy" id="287948"/>
    <lineage>
        <taxon>Bacteria</taxon>
        <taxon>Pseudomonadati</taxon>
        <taxon>Campylobacterota</taxon>
        <taxon>Epsilonproteobacteria</taxon>
        <taxon>Campylobacterales</taxon>
        <taxon>Helicobacteraceae</taxon>
        <taxon>Helicobacter</taxon>
    </lineage>
</organism>
<dbReference type="InterPro" id="IPR004089">
    <property type="entry name" value="MCPsignal_dom"/>
</dbReference>
<feature type="transmembrane region" description="Helical" evidence="4">
    <location>
        <begin position="317"/>
        <end position="337"/>
    </location>
</feature>
<keyword evidence="4" id="KW-0472">Membrane</keyword>
<evidence type="ECO:0000313" key="7">
    <source>
        <dbReference type="EMBL" id="XAM19077.1"/>
    </source>
</evidence>
<name>A0ABZ3F967_9HELI</name>
<gene>
    <name evidence="7" type="ORF">V3I05_05230</name>
</gene>
<feature type="domain" description="Methyl-accepting transducer" evidence="5">
    <location>
        <begin position="410"/>
        <end position="636"/>
    </location>
</feature>
<evidence type="ECO:0000313" key="8">
    <source>
        <dbReference type="Proteomes" id="UP001434737"/>
    </source>
</evidence>
<comment type="similarity">
    <text evidence="2">Belongs to the methyl-accepting chemotaxis (MCP) protein family.</text>
</comment>
<proteinExistence type="inferred from homology"/>